<dbReference type="EMBL" id="QUTA01006287">
    <property type="protein sequence ID" value="RHY11815.1"/>
    <property type="molecule type" value="Genomic_DNA"/>
</dbReference>
<name>A0A397E654_APHAT</name>
<gene>
    <name evidence="6" type="ORF">DYB25_002748</name>
    <name evidence="11" type="ORF">DYB26_008036</name>
    <name evidence="9" type="ORF">DYB30_002000</name>
    <name evidence="10" type="ORF">DYB31_003094</name>
    <name evidence="7" type="ORF">DYB34_001463</name>
    <name evidence="8" type="ORF">DYB38_008028</name>
</gene>
<feature type="repeat" description="WD" evidence="4">
    <location>
        <begin position="212"/>
        <end position="243"/>
    </location>
</feature>
<dbReference type="InterPro" id="IPR015943">
    <property type="entry name" value="WD40/YVTN_repeat-like_dom_sf"/>
</dbReference>
<keyword evidence="1 4" id="KW-0853">WD repeat</keyword>
<dbReference type="Proteomes" id="UP000266643">
    <property type="component" value="Unassembled WGS sequence"/>
</dbReference>
<dbReference type="Gene3D" id="2.130.10.10">
    <property type="entry name" value="YVTN repeat-like/Quinoprotein amine dehydrogenase"/>
    <property type="match status" value="2"/>
</dbReference>
<dbReference type="Proteomes" id="UP000286510">
    <property type="component" value="Unassembled WGS sequence"/>
</dbReference>
<organism evidence="9 15">
    <name type="scientific">Aphanomyces astaci</name>
    <name type="common">Crayfish plague agent</name>
    <dbReference type="NCBI Taxonomy" id="112090"/>
    <lineage>
        <taxon>Eukaryota</taxon>
        <taxon>Sar</taxon>
        <taxon>Stramenopiles</taxon>
        <taxon>Oomycota</taxon>
        <taxon>Saprolegniomycetes</taxon>
        <taxon>Saprolegniales</taxon>
        <taxon>Verrucalvaceae</taxon>
        <taxon>Aphanomyces</taxon>
    </lineage>
</organism>
<feature type="repeat" description="WD" evidence="4">
    <location>
        <begin position="129"/>
        <end position="158"/>
    </location>
</feature>
<dbReference type="InterPro" id="IPR001680">
    <property type="entry name" value="WD40_rpt"/>
</dbReference>
<feature type="compositionally biased region" description="Basic residues" evidence="5">
    <location>
        <begin position="19"/>
        <end position="28"/>
    </location>
</feature>
<sequence>MWFGVNPLRWNKPTAVSPRGHRSLKRHLPPQGSKEDSTSTTSPTNQGSSVHPPPTLCNSSSPDHTPVVPLQAPFSATPPPAPTSTRVLYGHTAGVCALLASDDRYIVSASMDATLRVWSRGSFHCYHVLKGHRDVVCAVALNATFLVSGSHDFTVGLWRAAGDFRLHRRLDGHAGHVTHVAFVPSANVAVSAAEDASLRVWQCDVGLCLAVLSKHTSRISCMLITPTAIWSGGADAVVSVWRVPLSTSTCAALLLGFFRVHTKTVQALVQCQQTVLSASNDGFIQTYDVVTLTPRRRLVTGPPWYTLACLHRNRQVVASAGDGTLWRCDLDGTEESNARLDVLPGVWIPHVQLHAASEGFLACVAASTLFVVDVRSWRVVGQCDTPHGGLIHSIAWLNASTVLTTGADGLIHCATFHLPHDDKQEKCELVTLAKSNQ</sequence>
<dbReference type="PANTHER" id="PTHR19872:SF9">
    <property type="entry name" value="UBIQUITIN-BINDING SDF UBIQUITIN LIGASE COMPLEX SUBUNIT"/>
    <property type="match status" value="1"/>
</dbReference>
<accession>A0A397E654</accession>
<protein>
    <submittedName>
        <fullName evidence="9">Uncharacterized protein</fullName>
    </submittedName>
</protein>
<dbReference type="InterPro" id="IPR051075">
    <property type="entry name" value="SCF_subunit_WD-repeat"/>
</dbReference>
<dbReference type="PROSITE" id="PS50082">
    <property type="entry name" value="WD_REPEATS_2"/>
    <property type="match status" value="4"/>
</dbReference>
<evidence type="ECO:0000313" key="9">
    <source>
        <dbReference type="EMBL" id="RHY77092.1"/>
    </source>
</evidence>
<evidence type="ECO:0000313" key="16">
    <source>
        <dbReference type="Proteomes" id="UP000283543"/>
    </source>
</evidence>
<comment type="caution">
    <text evidence="9">The sequence shown here is derived from an EMBL/GenBank/DDBJ whole genome shotgun (WGS) entry which is preliminary data.</text>
</comment>
<dbReference type="Proteomes" id="UP000283543">
    <property type="component" value="Unassembled WGS sequence"/>
</dbReference>
<feature type="compositionally biased region" description="Polar residues" evidence="5">
    <location>
        <begin position="38"/>
        <end position="49"/>
    </location>
</feature>
<evidence type="ECO:0000313" key="10">
    <source>
        <dbReference type="EMBL" id="RHZ11241.1"/>
    </source>
</evidence>
<feature type="repeat" description="WD" evidence="4">
    <location>
        <begin position="170"/>
        <end position="202"/>
    </location>
</feature>
<dbReference type="AlphaFoldDB" id="A0A397E654"/>
<evidence type="ECO:0000313" key="17">
    <source>
        <dbReference type="Proteomes" id="UP000286510"/>
    </source>
</evidence>
<reference evidence="12 13" key="1">
    <citation type="submission" date="2018-08" db="EMBL/GenBank/DDBJ databases">
        <title>Aphanomyces genome sequencing and annotation.</title>
        <authorList>
            <person name="Minardi D."/>
            <person name="Oidtmann B."/>
            <person name="Van Der Giezen M."/>
            <person name="Studholme D.J."/>
        </authorList>
    </citation>
    <scope>NUCLEOTIDE SEQUENCE [LARGE SCALE GENOMIC DNA]</scope>
    <source>
        <strain evidence="10 13">197901</strain>
        <strain evidence="9 15">D2</strain>
        <strain evidence="11 17">FDL457</strain>
        <strain evidence="8 12">SA</strain>
        <strain evidence="7 16">Si</strain>
        <strain evidence="6 14">Yx</strain>
    </source>
</reference>
<dbReference type="PRINTS" id="PR00320">
    <property type="entry name" value="GPROTEINBRPT"/>
</dbReference>
<evidence type="ECO:0000256" key="5">
    <source>
        <dbReference type="SAM" id="MobiDB-lite"/>
    </source>
</evidence>
<dbReference type="Proteomes" id="UP000266239">
    <property type="component" value="Unassembled WGS sequence"/>
</dbReference>
<evidence type="ECO:0000256" key="4">
    <source>
        <dbReference type="PROSITE-ProRule" id="PRU00221"/>
    </source>
</evidence>
<evidence type="ECO:0000313" key="7">
    <source>
        <dbReference type="EMBL" id="RHY41936.1"/>
    </source>
</evidence>
<feature type="region of interest" description="Disordered" evidence="5">
    <location>
        <begin position="11"/>
        <end position="79"/>
    </location>
</feature>
<dbReference type="SMART" id="SM00320">
    <property type="entry name" value="WD40"/>
    <property type="match status" value="6"/>
</dbReference>
<dbReference type="Pfam" id="PF00400">
    <property type="entry name" value="WD40"/>
    <property type="match status" value="4"/>
</dbReference>
<evidence type="ECO:0000313" key="12">
    <source>
        <dbReference type="Proteomes" id="UP000265716"/>
    </source>
</evidence>
<evidence type="ECO:0000313" key="15">
    <source>
        <dbReference type="Proteomes" id="UP000266643"/>
    </source>
</evidence>
<dbReference type="Proteomes" id="UP000266196">
    <property type="component" value="Unassembled WGS sequence"/>
</dbReference>
<evidence type="ECO:0000256" key="3">
    <source>
        <dbReference type="ARBA" id="ARBA00022786"/>
    </source>
</evidence>
<dbReference type="VEuPathDB" id="FungiDB:H257_13864"/>
<keyword evidence="3" id="KW-0833">Ubl conjugation pathway</keyword>
<dbReference type="EMBL" id="QUTD01001923">
    <property type="protein sequence ID" value="RHY77092.1"/>
    <property type="molecule type" value="Genomic_DNA"/>
</dbReference>
<dbReference type="Proteomes" id="UP000265716">
    <property type="component" value="Unassembled WGS sequence"/>
</dbReference>
<evidence type="ECO:0000313" key="11">
    <source>
        <dbReference type="EMBL" id="RHZ40585.1"/>
    </source>
</evidence>
<dbReference type="EMBL" id="QUTC01001497">
    <property type="protein sequence ID" value="RHY76607.1"/>
    <property type="molecule type" value="Genomic_DNA"/>
</dbReference>
<dbReference type="PROSITE" id="PS50294">
    <property type="entry name" value="WD_REPEATS_REGION"/>
    <property type="match status" value="2"/>
</dbReference>
<dbReference type="SUPFAM" id="SSF50978">
    <property type="entry name" value="WD40 repeat-like"/>
    <property type="match status" value="1"/>
</dbReference>
<dbReference type="EMBL" id="QUTE01011029">
    <property type="protein sequence ID" value="RHZ11241.1"/>
    <property type="molecule type" value="Genomic_DNA"/>
</dbReference>
<feature type="repeat" description="WD" evidence="4">
    <location>
        <begin position="88"/>
        <end position="119"/>
    </location>
</feature>
<keyword evidence="2" id="KW-0677">Repeat</keyword>
<dbReference type="EMBL" id="QUTB01008654">
    <property type="protein sequence ID" value="RHY41936.1"/>
    <property type="molecule type" value="Genomic_DNA"/>
</dbReference>
<dbReference type="EMBL" id="QUTF01006416">
    <property type="protein sequence ID" value="RHZ40585.1"/>
    <property type="molecule type" value="Genomic_DNA"/>
</dbReference>
<evidence type="ECO:0000313" key="13">
    <source>
        <dbReference type="Proteomes" id="UP000266196"/>
    </source>
</evidence>
<dbReference type="InterPro" id="IPR020472">
    <property type="entry name" value="WD40_PAC1"/>
</dbReference>
<evidence type="ECO:0000256" key="1">
    <source>
        <dbReference type="ARBA" id="ARBA00022574"/>
    </source>
</evidence>
<dbReference type="InterPro" id="IPR036322">
    <property type="entry name" value="WD40_repeat_dom_sf"/>
</dbReference>
<dbReference type="PANTHER" id="PTHR19872">
    <property type="entry name" value="UBIQUITIN LIGASE SPECIFICITY FACTOR/HREP PROTEIN"/>
    <property type="match status" value="1"/>
</dbReference>
<evidence type="ECO:0000313" key="14">
    <source>
        <dbReference type="Proteomes" id="UP000266239"/>
    </source>
</evidence>
<evidence type="ECO:0000313" key="8">
    <source>
        <dbReference type="EMBL" id="RHY76607.1"/>
    </source>
</evidence>
<proteinExistence type="predicted"/>
<evidence type="ECO:0000256" key="2">
    <source>
        <dbReference type="ARBA" id="ARBA00022737"/>
    </source>
</evidence>
<evidence type="ECO:0000313" key="6">
    <source>
        <dbReference type="EMBL" id="RHY11815.1"/>
    </source>
</evidence>